<reference evidence="1 2" key="1">
    <citation type="submission" date="2023-02" db="EMBL/GenBank/DDBJ databases">
        <title>Genome Sequence of L. cardiaca H63T.</title>
        <authorList>
            <person name="Lopez A.E."/>
            <person name="Cianciotto N.P."/>
        </authorList>
    </citation>
    <scope>NUCLEOTIDE SEQUENCE [LARGE SCALE GENOMIC DNA]</scope>
    <source>
        <strain evidence="1 2">H63</strain>
    </source>
</reference>
<name>A0ABY8ASA9_9GAMM</name>
<dbReference type="Proteomes" id="UP001222087">
    <property type="component" value="Chromosome"/>
</dbReference>
<proteinExistence type="predicted"/>
<dbReference type="InterPro" id="IPR007411">
    <property type="entry name" value="EpmC"/>
</dbReference>
<dbReference type="EMBL" id="CP119078">
    <property type="protein sequence ID" value="WED43408.1"/>
    <property type="molecule type" value="Genomic_DNA"/>
</dbReference>
<keyword evidence="1" id="KW-0251">Elongation factor</keyword>
<evidence type="ECO:0000313" key="2">
    <source>
        <dbReference type="Proteomes" id="UP001222087"/>
    </source>
</evidence>
<accession>A0ABY8ASA9</accession>
<evidence type="ECO:0000313" key="1">
    <source>
        <dbReference type="EMBL" id="WED43408.1"/>
    </source>
</evidence>
<dbReference type="GO" id="GO:0003746">
    <property type="term" value="F:translation elongation factor activity"/>
    <property type="evidence" value="ECO:0007669"/>
    <property type="project" value="UniProtKB-KW"/>
</dbReference>
<organism evidence="1 2">
    <name type="scientific">Legionella cardiaca</name>
    <dbReference type="NCBI Taxonomy" id="1071983"/>
    <lineage>
        <taxon>Bacteria</taxon>
        <taxon>Pseudomonadati</taxon>
        <taxon>Pseudomonadota</taxon>
        <taxon>Gammaproteobacteria</taxon>
        <taxon>Legionellales</taxon>
        <taxon>Legionellaceae</taxon>
        <taxon>Legionella</taxon>
    </lineage>
</organism>
<dbReference type="RefSeq" id="WP_275089217.1">
    <property type="nucleotide sequence ID" value="NZ_CP119078.1"/>
</dbReference>
<keyword evidence="1" id="KW-0648">Protein biosynthesis</keyword>
<protein>
    <submittedName>
        <fullName evidence="1">Elongation factor P hydroxylase</fullName>
    </submittedName>
</protein>
<keyword evidence="2" id="KW-1185">Reference proteome</keyword>
<sequence>MSGVRHQYQDLITIFNRCFEARYNTKLVKGDTEPVYLPANGKQPYHAIFFAHGFFSSALHECAHWLIAGKERRKQVDYGYWYEPDGRTAEQQIIFQRVEAKPQALEWILSVAAGYRFYVSVDNLNGQALDVDAFKQAIYQQVVSYCERGLPQRAAHFRQELCQFYATPSPLMIEQFSIEKI</sequence>
<gene>
    <name evidence="1" type="ORF">PXX05_01150</name>
</gene>
<dbReference type="Pfam" id="PF04315">
    <property type="entry name" value="EpmC"/>
    <property type="match status" value="1"/>
</dbReference>